<feature type="transmembrane region" description="Helical" evidence="9">
    <location>
        <begin position="34"/>
        <end position="52"/>
    </location>
</feature>
<dbReference type="InterPro" id="IPR004338">
    <property type="entry name" value="NqrB/RnfD"/>
</dbReference>
<dbReference type="GO" id="GO:0055085">
    <property type="term" value="P:transmembrane transport"/>
    <property type="evidence" value="ECO:0007669"/>
    <property type="project" value="InterPro"/>
</dbReference>
<keyword evidence="5 9" id="KW-0812">Transmembrane</keyword>
<dbReference type="HOGENOM" id="CLU_058618_0_0_3"/>
<evidence type="ECO:0008006" key="12">
    <source>
        <dbReference type="Google" id="ProtNLM"/>
    </source>
</evidence>
<dbReference type="PANTHER" id="PTHR30578">
    <property type="entry name" value="ELECTRON TRANSPORT COMPLEX PROTEIN RNFD"/>
    <property type="match status" value="1"/>
</dbReference>
<protein>
    <recommendedName>
        <fullName evidence="12">Na+-transporting NADH:ubiquinone oxidoreductase, subunit NqrB</fullName>
    </recommendedName>
</protein>
<evidence type="ECO:0000256" key="5">
    <source>
        <dbReference type="ARBA" id="ARBA00022692"/>
    </source>
</evidence>
<organism evidence="10 11">
    <name type="scientific">Crinalium epipsammum PCC 9333</name>
    <dbReference type="NCBI Taxonomy" id="1173022"/>
    <lineage>
        <taxon>Bacteria</taxon>
        <taxon>Bacillati</taxon>
        <taxon>Cyanobacteriota</taxon>
        <taxon>Cyanophyceae</taxon>
        <taxon>Gomontiellales</taxon>
        <taxon>Gomontiellaceae</taxon>
        <taxon>Crinalium</taxon>
    </lineage>
</organism>
<evidence type="ECO:0000256" key="1">
    <source>
        <dbReference type="ARBA" id="ARBA00022448"/>
    </source>
</evidence>
<accession>K9W2M1</accession>
<evidence type="ECO:0000256" key="9">
    <source>
        <dbReference type="SAM" id="Phobius"/>
    </source>
</evidence>
<keyword evidence="8 9" id="KW-0472">Membrane</keyword>
<keyword evidence="7 9" id="KW-1133">Transmembrane helix</keyword>
<keyword evidence="3" id="KW-0285">Flavoprotein</keyword>
<dbReference type="EMBL" id="CP003620">
    <property type="protein sequence ID" value="AFZ14029.1"/>
    <property type="molecule type" value="Genomic_DNA"/>
</dbReference>
<dbReference type="eggNOG" id="COG1805">
    <property type="taxonomic scope" value="Bacteria"/>
</dbReference>
<dbReference type="Pfam" id="PF03116">
    <property type="entry name" value="NQR2_RnfD_RnfE"/>
    <property type="match status" value="1"/>
</dbReference>
<dbReference type="AlphaFoldDB" id="K9W2M1"/>
<feature type="transmembrane region" description="Helical" evidence="9">
    <location>
        <begin position="100"/>
        <end position="117"/>
    </location>
</feature>
<dbReference type="STRING" id="1173022.Cri9333_3196"/>
<evidence type="ECO:0000313" key="11">
    <source>
        <dbReference type="Proteomes" id="UP000010472"/>
    </source>
</evidence>
<feature type="transmembrane region" description="Helical" evidence="9">
    <location>
        <begin position="201"/>
        <end position="219"/>
    </location>
</feature>
<feature type="transmembrane region" description="Helical" evidence="9">
    <location>
        <begin position="153"/>
        <end position="170"/>
    </location>
</feature>
<keyword evidence="4" id="KW-0288">FMN</keyword>
<evidence type="ECO:0000256" key="7">
    <source>
        <dbReference type="ARBA" id="ARBA00022989"/>
    </source>
</evidence>
<dbReference type="PANTHER" id="PTHR30578:SF0">
    <property type="entry name" value="ION-TRANSLOCATING OXIDOREDUCTASE COMPLEX SUBUNIT D"/>
    <property type="match status" value="1"/>
</dbReference>
<dbReference type="Proteomes" id="UP000010472">
    <property type="component" value="Chromosome"/>
</dbReference>
<name>K9W2M1_9CYAN</name>
<dbReference type="PATRIC" id="fig|1173022.3.peg.3456"/>
<reference evidence="10 11" key="1">
    <citation type="submission" date="2012-06" db="EMBL/GenBank/DDBJ databases">
        <title>Finished chromosome of genome of Crinalium epipsammum PCC 9333.</title>
        <authorList>
            <consortium name="US DOE Joint Genome Institute"/>
            <person name="Gugger M."/>
            <person name="Coursin T."/>
            <person name="Rippka R."/>
            <person name="Tandeau De Marsac N."/>
            <person name="Huntemann M."/>
            <person name="Wei C.-L."/>
            <person name="Han J."/>
            <person name="Detter J.C."/>
            <person name="Han C."/>
            <person name="Tapia R."/>
            <person name="Davenport K."/>
            <person name="Daligault H."/>
            <person name="Erkkila T."/>
            <person name="Gu W."/>
            <person name="Munk A.C.C."/>
            <person name="Teshima H."/>
            <person name="Xu Y."/>
            <person name="Chain P."/>
            <person name="Chen A."/>
            <person name="Krypides N."/>
            <person name="Mavromatis K."/>
            <person name="Markowitz V."/>
            <person name="Szeto E."/>
            <person name="Ivanova N."/>
            <person name="Mikhailova N."/>
            <person name="Ovchinnikova G."/>
            <person name="Pagani I."/>
            <person name="Pati A."/>
            <person name="Goodwin L."/>
            <person name="Peters L."/>
            <person name="Pitluck S."/>
            <person name="Woyke T."/>
            <person name="Kerfeld C."/>
        </authorList>
    </citation>
    <scope>NUCLEOTIDE SEQUENCE [LARGE SCALE GENOMIC DNA]</scope>
    <source>
        <strain evidence="10 11">PCC 9333</strain>
    </source>
</reference>
<dbReference type="GO" id="GO:0005886">
    <property type="term" value="C:plasma membrane"/>
    <property type="evidence" value="ECO:0007669"/>
    <property type="project" value="TreeGrafter"/>
</dbReference>
<feature type="transmembrane region" description="Helical" evidence="9">
    <location>
        <begin position="124"/>
        <end position="141"/>
    </location>
</feature>
<dbReference type="RefSeq" id="WP_015204136.1">
    <property type="nucleotide sequence ID" value="NC_019753.1"/>
</dbReference>
<evidence type="ECO:0000313" key="10">
    <source>
        <dbReference type="EMBL" id="AFZ14029.1"/>
    </source>
</evidence>
<dbReference type="KEGG" id="cep:Cri9333_3196"/>
<evidence type="ECO:0000256" key="4">
    <source>
        <dbReference type="ARBA" id="ARBA00022643"/>
    </source>
</evidence>
<feature type="transmembrane region" description="Helical" evidence="9">
    <location>
        <begin position="231"/>
        <end position="249"/>
    </location>
</feature>
<proteinExistence type="predicted"/>
<evidence type="ECO:0000256" key="3">
    <source>
        <dbReference type="ARBA" id="ARBA00022630"/>
    </source>
</evidence>
<sequence>MLLQDARDYQILFLSTFLVLGISTRDWTLRPELILTLIATCLITQWLAISIFPKIRYFLFENKNFSPEINPITTNEKLLSLKSATITALGLSLLLRADNYPTMVLAGTLAILSKFIFKVNQKHFFNPANFGIICVLILTKDAWVSPGQWGDEWWYALLFAGTGGIVLKRVGRWDTTAAFLGSYALLEAIRNFWLGWTFDVYLHRLMSGSLLLFALFMITDPRSIPNARISRILWAVCIAGLTFILRNQYFVSTAVFWALFALSPLSIIFDFFWSAPQFKWLEKFTSLPTNLVEDDLKDAVTVEIAQS</sequence>
<evidence type="ECO:0000256" key="2">
    <source>
        <dbReference type="ARBA" id="ARBA00022553"/>
    </source>
</evidence>
<evidence type="ECO:0000256" key="8">
    <source>
        <dbReference type="ARBA" id="ARBA00023136"/>
    </source>
</evidence>
<gene>
    <name evidence="10" type="ORF">Cri9333_3196</name>
</gene>
<feature type="transmembrane region" description="Helical" evidence="9">
    <location>
        <begin position="255"/>
        <end position="273"/>
    </location>
</feature>
<dbReference type="OrthoDB" id="9776359at2"/>
<keyword evidence="11" id="KW-1185">Reference proteome</keyword>
<keyword evidence="2" id="KW-0597">Phosphoprotein</keyword>
<keyword evidence="1" id="KW-0813">Transport</keyword>
<keyword evidence="6" id="KW-1278">Translocase</keyword>
<evidence type="ECO:0000256" key="6">
    <source>
        <dbReference type="ARBA" id="ARBA00022967"/>
    </source>
</evidence>